<evidence type="ECO:0000313" key="1">
    <source>
        <dbReference type="Ensembl" id="ENSCSAVP00000012410.1"/>
    </source>
</evidence>
<name>H2Z498_CIOSA</name>
<dbReference type="AlphaFoldDB" id="H2Z498"/>
<evidence type="ECO:0000313" key="2">
    <source>
        <dbReference type="Proteomes" id="UP000007875"/>
    </source>
</evidence>
<reference evidence="1" key="2">
    <citation type="submission" date="2025-08" db="UniProtKB">
        <authorList>
            <consortium name="Ensembl"/>
        </authorList>
    </citation>
    <scope>IDENTIFICATION</scope>
</reference>
<organism evidence="1 2">
    <name type="scientific">Ciona savignyi</name>
    <name type="common">Pacific transparent sea squirt</name>
    <dbReference type="NCBI Taxonomy" id="51511"/>
    <lineage>
        <taxon>Eukaryota</taxon>
        <taxon>Metazoa</taxon>
        <taxon>Chordata</taxon>
        <taxon>Tunicata</taxon>
        <taxon>Ascidiacea</taxon>
        <taxon>Phlebobranchia</taxon>
        <taxon>Cionidae</taxon>
        <taxon>Ciona</taxon>
    </lineage>
</organism>
<dbReference type="Ensembl" id="ENSCSAVT00000012554.1">
    <property type="protein sequence ID" value="ENSCSAVP00000012410.1"/>
    <property type="gene ID" value="ENSCSAVG00000007297.1"/>
</dbReference>
<reference evidence="2" key="1">
    <citation type="submission" date="2003-08" db="EMBL/GenBank/DDBJ databases">
        <authorList>
            <person name="Birren B."/>
            <person name="Nusbaum C."/>
            <person name="Abebe A."/>
            <person name="Abouelleil A."/>
            <person name="Adekoya E."/>
            <person name="Ait-zahra M."/>
            <person name="Allen N."/>
            <person name="Allen T."/>
            <person name="An P."/>
            <person name="Anderson M."/>
            <person name="Anderson S."/>
            <person name="Arachchi H."/>
            <person name="Armbruster J."/>
            <person name="Bachantsang P."/>
            <person name="Baldwin J."/>
            <person name="Barry A."/>
            <person name="Bayul T."/>
            <person name="Blitshsteyn B."/>
            <person name="Bloom T."/>
            <person name="Blye J."/>
            <person name="Boguslavskiy L."/>
            <person name="Borowsky M."/>
            <person name="Boukhgalter B."/>
            <person name="Brunache A."/>
            <person name="Butler J."/>
            <person name="Calixte N."/>
            <person name="Calvo S."/>
            <person name="Camarata J."/>
            <person name="Campo K."/>
            <person name="Chang J."/>
            <person name="Cheshatsang Y."/>
            <person name="Citroen M."/>
            <person name="Collymore A."/>
            <person name="Considine T."/>
            <person name="Cook A."/>
            <person name="Cooke P."/>
            <person name="Corum B."/>
            <person name="Cuomo C."/>
            <person name="David R."/>
            <person name="Dawoe T."/>
            <person name="Degray S."/>
            <person name="Dodge S."/>
            <person name="Dooley K."/>
            <person name="Dorje P."/>
            <person name="Dorjee K."/>
            <person name="Dorris L."/>
            <person name="Duffey N."/>
            <person name="Dupes A."/>
            <person name="Elkins T."/>
            <person name="Engels R."/>
            <person name="Erickson J."/>
            <person name="Farina A."/>
            <person name="Faro S."/>
            <person name="Ferreira P."/>
            <person name="Fischer H."/>
            <person name="Fitzgerald M."/>
            <person name="Foley K."/>
            <person name="Gage D."/>
            <person name="Galagan J."/>
            <person name="Gearin G."/>
            <person name="Gnerre S."/>
            <person name="Gnirke A."/>
            <person name="Goyette A."/>
            <person name="Graham J."/>
            <person name="Grandbois E."/>
            <person name="Gyaltsen K."/>
            <person name="Hafez N."/>
            <person name="Hagopian D."/>
            <person name="Hagos B."/>
            <person name="Hall J."/>
            <person name="Hatcher B."/>
            <person name="Heller A."/>
            <person name="Higgins H."/>
            <person name="Honan T."/>
            <person name="Horn A."/>
            <person name="Houde N."/>
            <person name="Hughes L."/>
            <person name="Hulme W."/>
            <person name="Husby E."/>
            <person name="Iliev I."/>
            <person name="Jaffe D."/>
            <person name="Jones C."/>
            <person name="Kamal M."/>
            <person name="Kamat A."/>
            <person name="Kamvysselis M."/>
            <person name="Karlsson E."/>
            <person name="Kells C."/>
            <person name="Kieu A."/>
            <person name="Kisner P."/>
            <person name="Kodira C."/>
            <person name="Kulbokas E."/>
            <person name="Labutti K."/>
            <person name="Lama D."/>
            <person name="Landers T."/>
            <person name="Leger J."/>
            <person name="Levine S."/>
            <person name="Lewis D."/>
            <person name="Lewis T."/>
            <person name="Lindblad-toh K."/>
            <person name="Liu X."/>
            <person name="Lokyitsang T."/>
            <person name="Lokyitsang Y."/>
            <person name="Lucien O."/>
            <person name="Lui A."/>
            <person name="Ma L.J."/>
            <person name="Mabbitt R."/>
            <person name="Macdonald J."/>
            <person name="Maclean C."/>
            <person name="Major J."/>
            <person name="Manning J."/>
            <person name="Marabella R."/>
            <person name="Maru K."/>
            <person name="Matthews C."/>
            <person name="Mauceli E."/>
            <person name="Mccarthy M."/>
            <person name="Mcdonough S."/>
            <person name="Mcghee T."/>
            <person name="Meldrim J."/>
            <person name="Meneus L."/>
            <person name="Mesirov J."/>
            <person name="Mihalev A."/>
            <person name="Mihova T."/>
            <person name="Mikkelsen T."/>
            <person name="Mlenga V."/>
            <person name="Moru K."/>
            <person name="Mozes J."/>
            <person name="Mulrain L."/>
            <person name="Munson G."/>
            <person name="Naylor J."/>
            <person name="Newes C."/>
            <person name="Nguyen C."/>
            <person name="Nguyen N."/>
            <person name="Nguyen T."/>
            <person name="Nicol R."/>
            <person name="Nielsen C."/>
            <person name="Nizzari M."/>
            <person name="Norbu C."/>
            <person name="Norbu N."/>
            <person name="O'donnell P."/>
            <person name="Okoawo O."/>
            <person name="O'leary S."/>
            <person name="Omotosho B."/>
            <person name="O'neill K."/>
            <person name="Osman S."/>
            <person name="Parker S."/>
            <person name="Perrin D."/>
            <person name="Phunkhang P."/>
            <person name="Piqani B."/>
            <person name="Purcell S."/>
            <person name="Rachupka T."/>
            <person name="Ramasamy U."/>
            <person name="Rameau R."/>
            <person name="Ray V."/>
            <person name="Raymond C."/>
            <person name="Retta R."/>
            <person name="Richardson S."/>
            <person name="Rise C."/>
            <person name="Rodriguez J."/>
            <person name="Rogers J."/>
            <person name="Rogov P."/>
            <person name="Rutman M."/>
            <person name="Schupbach R."/>
            <person name="Seaman C."/>
            <person name="Settipalli S."/>
            <person name="Sharpe T."/>
            <person name="Sheridan J."/>
            <person name="Sherpa N."/>
            <person name="Shi J."/>
            <person name="Smirnov S."/>
            <person name="Smith C."/>
            <person name="Sougnez C."/>
            <person name="Spencer B."/>
            <person name="Stalker J."/>
            <person name="Stange-thomann N."/>
            <person name="Stavropoulos S."/>
            <person name="Stetson K."/>
            <person name="Stone C."/>
            <person name="Stone S."/>
            <person name="Stubbs M."/>
            <person name="Talamas J."/>
            <person name="Tchuinga P."/>
            <person name="Tenzing P."/>
            <person name="Tesfaye S."/>
            <person name="Theodore J."/>
            <person name="Thoulutsang Y."/>
            <person name="Topham K."/>
            <person name="Towey S."/>
            <person name="Tsamla T."/>
            <person name="Tsomo N."/>
            <person name="Vallee D."/>
            <person name="Vassiliev H."/>
            <person name="Venkataraman V."/>
            <person name="Vinson J."/>
            <person name="Vo A."/>
            <person name="Wade C."/>
            <person name="Wang S."/>
            <person name="Wangchuk T."/>
            <person name="Wangdi T."/>
            <person name="Whittaker C."/>
            <person name="Wilkinson J."/>
            <person name="Wu Y."/>
            <person name="Wyman D."/>
            <person name="Yadav S."/>
            <person name="Yang S."/>
            <person name="Yang X."/>
            <person name="Yeager S."/>
            <person name="Yee E."/>
            <person name="Young G."/>
            <person name="Zainoun J."/>
            <person name="Zembeck L."/>
            <person name="Zimmer A."/>
            <person name="Zody M."/>
            <person name="Lander E."/>
        </authorList>
    </citation>
    <scope>NUCLEOTIDE SEQUENCE [LARGE SCALE GENOMIC DNA]</scope>
</reference>
<accession>H2Z498</accession>
<reference evidence="1" key="3">
    <citation type="submission" date="2025-09" db="UniProtKB">
        <authorList>
            <consortium name="Ensembl"/>
        </authorList>
    </citation>
    <scope>IDENTIFICATION</scope>
</reference>
<protein>
    <submittedName>
        <fullName evidence="1">Uncharacterized protein</fullName>
    </submittedName>
</protein>
<sequence>MVDTVNDYTHLTDTENERETLVSKANIRGSECAMNAFKLFENMPYNEAMQLIREAMEELDFFLGSYDDMGLNLRDSVGTAQANFTEVFDIPVAGASASAPTNDFSKMFLTLSFRGISSILPLLLLTNTSLGGTSGSSSLGSLLPLLLISGGGFGGGQQQTIDPATGLPVPNQSSNNIQQILPLLLLTNNNSATSGSNNNNLLLIMLLSFMQQRPTQQTGFSTGSLVG</sequence>
<proteinExistence type="predicted"/>
<keyword evidence="2" id="KW-1185">Reference proteome</keyword>
<dbReference type="Proteomes" id="UP000007875">
    <property type="component" value="Unassembled WGS sequence"/>
</dbReference>
<dbReference type="GeneTree" id="ENSGT00530000066327"/>